<dbReference type="PANTHER" id="PTHR45693:SF15">
    <property type="entry name" value="TGACG-SEQUENCE-SPECIFIC DNA-BINDING PROTEIN TGA-2.1"/>
    <property type="match status" value="1"/>
</dbReference>
<evidence type="ECO:0000313" key="3">
    <source>
        <dbReference type="EMBL" id="KAK7823422.1"/>
    </source>
</evidence>
<organism evidence="3 4">
    <name type="scientific">Quercus suber</name>
    <name type="common">Cork oak</name>
    <dbReference type="NCBI Taxonomy" id="58331"/>
    <lineage>
        <taxon>Eukaryota</taxon>
        <taxon>Viridiplantae</taxon>
        <taxon>Streptophyta</taxon>
        <taxon>Embryophyta</taxon>
        <taxon>Tracheophyta</taxon>
        <taxon>Spermatophyta</taxon>
        <taxon>Magnoliopsida</taxon>
        <taxon>eudicotyledons</taxon>
        <taxon>Gunneridae</taxon>
        <taxon>Pentapetalae</taxon>
        <taxon>rosids</taxon>
        <taxon>fabids</taxon>
        <taxon>Fagales</taxon>
        <taxon>Fagaceae</taxon>
        <taxon>Quercus</taxon>
    </lineage>
</organism>
<name>A0AAW0JA59_QUESU</name>
<dbReference type="GO" id="GO:0003700">
    <property type="term" value="F:DNA-binding transcription factor activity"/>
    <property type="evidence" value="ECO:0007669"/>
    <property type="project" value="InterPro"/>
</dbReference>
<protein>
    <submittedName>
        <fullName evidence="3">Transcription factor hbp-1b(C1)</fullName>
    </submittedName>
</protein>
<evidence type="ECO:0000313" key="4">
    <source>
        <dbReference type="Proteomes" id="UP000237347"/>
    </source>
</evidence>
<keyword evidence="4" id="KW-1185">Reference proteome</keyword>
<gene>
    <name evidence="3" type="primary">HBP1C_1</name>
    <name evidence="3" type="ORF">CFP56_035458</name>
</gene>
<accession>A0AAW0JA59</accession>
<evidence type="ECO:0000259" key="2">
    <source>
        <dbReference type="Pfam" id="PF00170"/>
    </source>
</evidence>
<dbReference type="Gene3D" id="1.20.5.170">
    <property type="match status" value="1"/>
</dbReference>
<proteinExistence type="predicted"/>
<dbReference type="InterPro" id="IPR004827">
    <property type="entry name" value="bZIP"/>
</dbReference>
<feature type="domain" description="BZIP" evidence="2">
    <location>
        <begin position="76"/>
        <end position="110"/>
    </location>
</feature>
<feature type="compositionally biased region" description="Basic and acidic residues" evidence="1">
    <location>
        <begin position="62"/>
        <end position="75"/>
    </location>
</feature>
<evidence type="ECO:0000256" key="1">
    <source>
        <dbReference type="SAM" id="MobiDB-lite"/>
    </source>
</evidence>
<dbReference type="Pfam" id="PF00170">
    <property type="entry name" value="bZIP_1"/>
    <property type="match status" value="1"/>
</dbReference>
<feature type="compositionally biased region" description="Polar residues" evidence="1">
    <location>
        <begin position="1"/>
        <end position="17"/>
    </location>
</feature>
<feature type="region of interest" description="Disordered" evidence="1">
    <location>
        <begin position="1"/>
        <end position="91"/>
    </location>
</feature>
<comment type="caution">
    <text evidence="3">The sequence shown here is derived from an EMBL/GenBank/DDBJ whole genome shotgun (WGS) entry which is preliminary data.</text>
</comment>
<dbReference type="InterPro" id="IPR046347">
    <property type="entry name" value="bZIP_sf"/>
</dbReference>
<dbReference type="SUPFAM" id="SSF57959">
    <property type="entry name" value="Leucine zipper domain"/>
    <property type="match status" value="1"/>
</dbReference>
<dbReference type="Proteomes" id="UP000237347">
    <property type="component" value="Unassembled WGS sequence"/>
</dbReference>
<reference evidence="3 4" key="1">
    <citation type="journal article" date="2018" name="Sci. Data">
        <title>The draft genome sequence of cork oak.</title>
        <authorList>
            <person name="Ramos A.M."/>
            <person name="Usie A."/>
            <person name="Barbosa P."/>
            <person name="Barros P.M."/>
            <person name="Capote T."/>
            <person name="Chaves I."/>
            <person name="Simoes F."/>
            <person name="Abreu I."/>
            <person name="Carrasquinho I."/>
            <person name="Faro C."/>
            <person name="Guimaraes J.B."/>
            <person name="Mendonca D."/>
            <person name="Nobrega F."/>
            <person name="Rodrigues L."/>
            <person name="Saibo N.J.M."/>
            <person name="Varela M.C."/>
            <person name="Egas C."/>
            <person name="Matos J."/>
            <person name="Miguel C.M."/>
            <person name="Oliveira M.M."/>
            <person name="Ricardo C.P."/>
            <person name="Goncalves S."/>
        </authorList>
    </citation>
    <scope>NUCLEOTIDE SEQUENCE [LARGE SCALE GENOMIC DNA]</scope>
    <source>
        <strain evidence="4">cv. HL8</strain>
    </source>
</reference>
<dbReference type="EMBL" id="PKMF04000633">
    <property type="protein sequence ID" value="KAK7823422.1"/>
    <property type="molecule type" value="Genomic_DNA"/>
</dbReference>
<dbReference type="AlphaFoldDB" id="A0AAW0JA59"/>
<feature type="compositionally biased region" description="Basic and acidic residues" evidence="1">
    <location>
        <begin position="42"/>
        <end position="52"/>
    </location>
</feature>
<sequence>MLSLQNKPQPNLASTSGGHRENWGESMMAEASPRTDTSTDDTDNKNQRHERGQLAAVAASDSIDKSKEKSGDQKTLHLLAQNREAARKSKLRKKEYVQQLESSHLKLTKQGLKRPRACQQSIFISSSGDQSRSKSRNGISTSSFFPIDSLWIVSLDLEN</sequence>
<dbReference type="PANTHER" id="PTHR45693">
    <property type="entry name" value="TRANSCRIPTION FACTOR TGA9"/>
    <property type="match status" value="1"/>
</dbReference>